<dbReference type="GO" id="GO:0005634">
    <property type="term" value="C:nucleus"/>
    <property type="evidence" value="ECO:0007669"/>
    <property type="project" value="UniProtKB-SubCell"/>
</dbReference>
<dbReference type="PANTHER" id="PTHR22930:SF258">
    <property type="entry name" value="PROTEIN ALP1-LIKE ISOFORM X1"/>
    <property type="match status" value="1"/>
</dbReference>
<organism evidence="9 10">
    <name type="scientific">Zophobas morio</name>
    <dbReference type="NCBI Taxonomy" id="2755281"/>
    <lineage>
        <taxon>Eukaryota</taxon>
        <taxon>Metazoa</taxon>
        <taxon>Ecdysozoa</taxon>
        <taxon>Arthropoda</taxon>
        <taxon>Hexapoda</taxon>
        <taxon>Insecta</taxon>
        <taxon>Pterygota</taxon>
        <taxon>Neoptera</taxon>
        <taxon>Endopterygota</taxon>
        <taxon>Coleoptera</taxon>
        <taxon>Polyphaga</taxon>
        <taxon>Cucujiformia</taxon>
        <taxon>Tenebrionidae</taxon>
        <taxon>Zophobas</taxon>
    </lineage>
</organism>
<dbReference type="InterPro" id="IPR027806">
    <property type="entry name" value="HARBI1_dom"/>
</dbReference>
<evidence type="ECO:0000256" key="3">
    <source>
        <dbReference type="ARBA" id="ARBA00006958"/>
    </source>
</evidence>
<gene>
    <name evidence="9" type="ORF">Zmor_028463</name>
</gene>
<keyword evidence="4" id="KW-0540">Nuclease</keyword>
<dbReference type="GO" id="GO:0046872">
    <property type="term" value="F:metal ion binding"/>
    <property type="evidence" value="ECO:0007669"/>
    <property type="project" value="UniProtKB-KW"/>
</dbReference>
<comment type="caution">
    <text evidence="9">The sequence shown here is derived from an EMBL/GenBank/DDBJ whole genome shotgun (WGS) entry which is preliminary data.</text>
</comment>
<comment type="subcellular location">
    <subcellularLocation>
        <location evidence="2">Nucleus</location>
    </subcellularLocation>
</comment>
<dbReference type="PANTHER" id="PTHR22930">
    <property type="match status" value="1"/>
</dbReference>
<dbReference type="AlphaFoldDB" id="A0AA38HS80"/>
<dbReference type="GO" id="GO:0004518">
    <property type="term" value="F:nuclease activity"/>
    <property type="evidence" value="ECO:0007669"/>
    <property type="project" value="UniProtKB-KW"/>
</dbReference>
<keyword evidence="6" id="KW-0378">Hydrolase</keyword>
<dbReference type="Pfam" id="PF13359">
    <property type="entry name" value="DDE_Tnp_4"/>
    <property type="match status" value="1"/>
</dbReference>
<evidence type="ECO:0000256" key="2">
    <source>
        <dbReference type="ARBA" id="ARBA00004123"/>
    </source>
</evidence>
<proteinExistence type="inferred from homology"/>
<keyword evidence="5" id="KW-0479">Metal-binding</keyword>
<protein>
    <recommendedName>
        <fullName evidence="8">DDE Tnp4 domain-containing protein</fullName>
    </recommendedName>
</protein>
<dbReference type="InterPro" id="IPR045249">
    <property type="entry name" value="HARBI1-like"/>
</dbReference>
<dbReference type="Proteomes" id="UP001168821">
    <property type="component" value="Unassembled WGS sequence"/>
</dbReference>
<evidence type="ECO:0000259" key="8">
    <source>
        <dbReference type="Pfam" id="PF13359"/>
    </source>
</evidence>
<evidence type="ECO:0000256" key="1">
    <source>
        <dbReference type="ARBA" id="ARBA00001968"/>
    </source>
</evidence>
<name>A0AA38HS80_9CUCU</name>
<keyword evidence="10" id="KW-1185">Reference proteome</keyword>
<evidence type="ECO:0000313" key="10">
    <source>
        <dbReference type="Proteomes" id="UP001168821"/>
    </source>
</evidence>
<sequence>MLCGYYLLSHKEKRRRWWVRPINERRKEQGDYENLVQEMRLNDVEMFFNYTRLTVEQFDCLLKLVGPSLQKTSFREPITPGARLTLTLRHLAAGDSIPTLAFLYRMGKSTVCNIINETNTVIWEILHPVVLKEPNKDEWERIAEEYFSEWNIPNCLGAIDGKHIVMRAPQKSGTLYFNYKKTFSIVLFAVCDAQYRFTYVYIGAYGCQSDGGILRLSSFGDKLNNNLLNIPDDAAFPATSKKTPHYFIGDEAFPLQENLMRPYGGKNRPVEERIYNYRISRGRRCIENAFGILAARFRIFHTVVFKDPENVDKLVQAAICLHNFIKQNEDNLPASQHRYVPLNFVDKEIDGQVIPGQWRNEVSQNCSLRRASDQRRLGARNAKQSASEYREFIKDYFNSHIGSVPYQNEAIQKM</sequence>
<comment type="similarity">
    <text evidence="3">Belongs to the HARBI1 family.</text>
</comment>
<comment type="cofactor">
    <cofactor evidence="1">
        <name>a divalent metal cation</name>
        <dbReference type="ChEBI" id="CHEBI:60240"/>
    </cofactor>
</comment>
<evidence type="ECO:0000256" key="6">
    <source>
        <dbReference type="ARBA" id="ARBA00022801"/>
    </source>
</evidence>
<evidence type="ECO:0000256" key="5">
    <source>
        <dbReference type="ARBA" id="ARBA00022723"/>
    </source>
</evidence>
<dbReference type="EMBL" id="JALNTZ010000009">
    <property type="protein sequence ID" value="KAJ3641996.1"/>
    <property type="molecule type" value="Genomic_DNA"/>
</dbReference>
<accession>A0AA38HS80</accession>
<keyword evidence="7" id="KW-0539">Nucleus</keyword>
<feature type="domain" description="DDE Tnp4" evidence="8">
    <location>
        <begin position="159"/>
        <end position="323"/>
    </location>
</feature>
<dbReference type="GO" id="GO:0016787">
    <property type="term" value="F:hydrolase activity"/>
    <property type="evidence" value="ECO:0007669"/>
    <property type="project" value="UniProtKB-KW"/>
</dbReference>
<evidence type="ECO:0000313" key="9">
    <source>
        <dbReference type="EMBL" id="KAJ3641996.1"/>
    </source>
</evidence>
<evidence type="ECO:0000256" key="4">
    <source>
        <dbReference type="ARBA" id="ARBA00022722"/>
    </source>
</evidence>
<evidence type="ECO:0000256" key="7">
    <source>
        <dbReference type="ARBA" id="ARBA00023242"/>
    </source>
</evidence>
<reference evidence="9" key="1">
    <citation type="journal article" date="2023" name="G3 (Bethesda)">
        <title>Whole genome assemblies of Zophobas morio and Tenebrio molitor.</title>
        <authorList>
            <person name="Kaur S."/>
            <person name="Stinson S.A."/>
            <person name="diCenzo G.C."/>
        </authorList>
    </citation>
    <scope>NUCLEOTIDE SEQUENCE</scope>
    <source>
        <strain evidence="9">QUZm001</strain>
    </source>
</reference>